<dbReference type="InterPro" id="IPR043323">
    <property type="entry name" value="PIN4"/>
</dbReference>
<dbReference type="PROSITE" id="PS50198">
    <property type="entry name" value="PPIC_PPIASE_2"/>
    <property type="match status" value="1"/>
</dbReference>
<evidence type="ECO:0000313" key="10">
    <source>
        <dbReference type="EMBL" id="OAQ96089.1"/>
    </source>
</evidence>
<dbReference type="PANTHER" id="PTHR45995">
    <property type="match status" value="1"/>
</dbReference>
<dbReference type="EC" id="5.2.1.8" evidence="3"/>
<evidence type="ECO:0000256" key="2">
    <source>
        <dbReference type="ARBA" id="ARBA00010242"/>
    </source>
</evidence>
<accession>A0A179I2X9</accession>
<evidence type="ECO:0000313" key="11">
    <source>
        <dbReference type="Proteomes" id="UP000243081"/>
    </source>
</evidence>
<keyword evidence="4 7" id="KW-0697">Rotamase</keyword>
<comment type="similarity">
    <text evidence="2">Belongs to the PpiC/parvulin rotamase family. PIN4 subfamily.</text>
</comment>
<feature type="compositionally biased region" description="Basic and acidic residues" evidence="8">
    <location>
        <begin position="432"/>
        <end position="456"/>
    </location>
</feature>
<dbReference type="InterPro" id="IPR046357">
    <property type="entry name" value="PPIase_dom_sf"/>
</dbReference>
<dbReference type="GO" id="GO:0003677">
    <property type="term" value="F:DNA binding"/>
    <property type="evidence" value="ECO:0007669"/>
    <property type="project" value="InterPro"/>
</dbReference>
<evidence type="ECO:0000256" key="1">
    <source>
        <dbReference type="ARBA" id="ARBA00000971"/>
    </source>
</evidence>
<gene>
    <name evidence="10" type="ORF">LLEC1_04821</name>
</gene>
<dbReference type="InterPro" id="IPR000297">
    <property type="entry name" value="PPIase_PpiC"/>
</dbReference>
<dbReference type="GO" id="GO:0006364">
    <property type="term" value="P:rRNA processing"/>
    <property type="evidence" value="ECO:0007669"/>
    <property type="project" value="InterPro"/>
</dbReference>
<keyword evidence="11" id="KW-1185">Reference proteome</keyword>
<dbReference type="Gene3D" id="3.10.50.40">
    <property type="match status" value="1"/>
</dbReference>
<dbReference type="Pfam" id="PF13616">
    <property type="entry name" value="Rotamase_3"/>
    <property type="match status" value="1"/>
</dbReference>
<feature type="region of interest" description="Disordered" evidence="8">
    <location>
        <begin position="1"/>
        <end position="22"/>
    </location>
</feature>
<comment type="catalytic activity">
    <reaction evidence="1">
        <text>[protein]-peptidylproline (omega=180) = [protein]-peptidylproline (omega=0)</text>
        <dbReference type="Rhea" id="RHEA:16237"/>
        <dbReference type="Rhea" id="RHEA-COMP:10747"/>
        <dbReference type="Rhea" id="RHEA-COMP:10748"/>
        <dbReference type="ChEBI" id="CHEBI:83833"/>
        <dbReference type="ChEBI" id="CHEBI:83834"/>
        <dbReference type="EC" id="5.2.1.8"/>
    </reaction>
</comment>
<evidence type="ECO:0000256" key="6">
    <source>
        <dbReference type="ARBA" id="ARBA00030737"/>
    </source>
</evidence>
<dbReference type="Proteomes" id="UP000243081">
    <property type="component" value="Unassembled WGS sequence"/>
</dbReference>
<comment type="caution">
    <text evidence="10">The sequence shown here is derived from an EMBL/GenBank/DDBJ whole genome shotgun (WGS) entry which is preliminary data.</text>
</comment>
<dbReference type="InterPro" id="IPR036987">
    <property type="entry name" value="SRA-YDG_sf"/>
</dbReference>
<dbReference type="InterPro" id="IPR015947">
    <property type="entry name" value="PUA-like_sf"/>
</dbReference>
<evidence type="ECO:0000256" key="5">
    <source>
        <dbReference type="ARBA" id="ARBA00023235"/>
    </source>
</evidence>
<feature type="domain" description="PpiC" evidence="9">
    <location>
        <begin position="461"/>
        <end position="564"/>
    </location>
</feature>
<evidence type="ECO:0000256" key="3">
    <source>
        <dbReference type="ARBA" id="ARBA00013194"/>
    </source>
</evidence>
<dbReference type="Gene3D" id="2.30.280.10">
    <property type="entry name" value="SRA-YDG"/>
    <property type="match status" value="1"/>
</dbReference>
<evidence type="ECO:0000256" key="8">
    <source>
        <dbReference type="SAM" id="MobiDB-lite"/>
    </source>
</evidence>
<dbReference type="EMBL" id="LUKN01004374">
    <property type="protein sequence ID" value="OAQ96089.1"/>
    <property type="molecule type" value="Genomic_DNA"/>
</dbReference>
<dbReference type="OrthoDB" id="3244603at2759"/>
<dbReference type="SUPFAM" id="SSF54534">
    <property type="entry name" value="FKBP-like"/>
    <property type="match status" value="1"/>
</dbReference>
<sequence>METQVDHQYRGLAPEGSDELDHELTRFPGPQAPPFSGLASLTNPLNRYQFNNSDILQLCDAVRSHLQENQSLGPRADEMRQLLSAMKNDESDGRYSVKSDTISACRLDKLLSDILLPENACSEEEVALAHNLQRKWRLRFRQEYFDMDKKRFTKFATRYGRLRDLTFTKTQLFAHGRWDTKRCESLSEVEGNQQFEPGHWWLNLACAARDGMVGATHETPTKGRYGFAALPLMSGSEAVDSDKGLVKYTRDSTLSDAPVSLITQVGAKTRLLRGHCLKSPFAPKSGVRYDGLYFIRQYGHKLQPDTELHRVVITLERVPGQRPMDELLQIPRPSQMDDWLIFEKYEGEMVKKRQGNEAFTEWKVEKAQEKVDHSQWERVARMAADLMQRKEAMVQFAKEPEEIPFGDYPAAQGRLLQTTVLQRKGLFKLETMGKNDKKGGGKAGGKDKGGDKEAGGKAKGAQLINVRHILSVGRANVQGLKCEKHGKKEEALAKLNDGAKFDEVARNYSEDKARVGGALGWKPKGSFDPKFEEVAFALEPSTTSSPKIGEAKTEFGYHIIMVEGRR</sequence>
<reference evidence="10 11" key="1">
    <citation type="submission" date="2016-03" db="EMBL/GenBank/DDBJ databases">
        <title>Fine-scale spatial genetic structure of a fungal parasite of coffee scale insects.</title>
        <authorList>
            <person name="Jackson D."/>
            <person name="Zemenick K.A."/>
            <person name="Malloure B."/>
            <person name="Quandt C.A."/>
            <person name="James T.Y."/>
        </authorList>
    </citation>
    <scope>NUCLEOTIDE SEQUENCE [LARGE SCALE GENOMIC DNA]</scope>
    <source>
        <strain evidence="10 11">UM487</strain>
    </source>
</reference>
<protein>
    <recommendedName>
        <fullName evidence="3">peptidylprolyl isomerase</fullName>
        <ecNumber evidence="3">5.2.1.8</ecNumber>
    </recommendedName>
    <alternativeName>
        <fullName evidence="6">Parvulin-14</fullName>
    </alternativeName>
</protein>
<evidence type="ECO:0000259" key="9">
    <source>
        <dbReference type="PROSITE" id="PS50198"/>
    </source>
</evidence>
<evidence type="ECO:0000256" key="7">
    <source>
        <dbReference type="PROSITE-ProRule" id="PRU00278"/>
    </source>
</evidence>
<evidence type="ECO:0000256" key="4">
    <source>
        <dbReference type="ARBA" id="ARBA00023110"/>
    </source>
</evidence>
<keyword evidence="5 7" id="KW-0413">Isomerase</keyword>
<name>A0A179I2X9_CORDF</name>
<feature type="region of interest" description="Disordered" evidence="8">
    <location>
        <begin position="432"/>
        <end position="458"/>
    </location>
</feature>
<organism evidence="10 11">
    <name type="scientific">Cordyceps confragosa</name>
    <name type="common">Lecanicillium lecanii</name>
    <dbReference type="NCBI Taxonomy" id="2714763"/>
    <lineage>
        <taxon>Eukaryota</taxon>
        <taxon>Fungi</taxon>
        <taxon>Dikarya</taxon>
        <taxon>Ascomycota</taxon>
        <taxon>Pezizomycotina</taxon>
        <taxon>Sordariomycetes</taxon>
        <taxon>Hypocreomycetidae</taxon>
        <taxon>Hypocreales</taxon>
        <taxon>Cordycipitaceae</taxon>
        <taxon>Akanthomyces</taxon>
    </lineage>
</organism>
<dbReference type="AlphaFoldDB" id="A0A179I2X9"/>
<dbReference type="GO" id="GO:0003755">
    <property type="term" value="F:peptidyl-prolyl cis-trans isomerase activity"/>
    <property type="evidence" value="ECO:0007669"/>
    <property type="project" value="UniProtKB-KW"/>
</dbReference>
<proteinExistence type="inferred from homology"/>
<dbReference type="SUPFAM" id="SSF88697">
    <property type="entry name" value="PUA domain-like"/>
    <property type="match status" value="1"/>
</dbReference>